<keyword evidence="1" id="KW-0472">Membrane</keyword>
<dbReference type="KEGG" id="abas:ACPOL_3397"/>
<organism evidence="3 4">
    <name type="scientific">Acidisarcina polymorpha</name>
    <dbReference type="NCBI Taxonomy" id="2211140"/>
    <lineage>
        <taxon>Bacteria</taxon>
        <taxon>Pseudomonadati</taxon>
        <taxon>Acidobacteriota</taxon>
        <taxon>Terriglobia</taxon>
        <taxon>Terriglobales</taxon>
        <taxon>Acidobacteriaceae</taxon>
        <taxon>Acidisarcina</taxon>
    </lineage>
</organism>
<keyword evidence="1" id="KW-0812">Transmembrane</keyword>
<dbReference type="AlphaFoldDB" id="A0A2Z5G1K4"/>
<feature type="transmembrane region" description="Helical" evidence="1">
    <location>
        <begin position="92"/>
        <end position="110"/>
    </location>
</feature>
<evidence type="ECO:0000313" key="4">
    <source>
        <dbReference type="Proteomes" id="UP000253606"/>
    </source>
</evidence>
<dbReference type="InterPro" id="IPR000917">
    <property type="entry name" value="Sulfatase_N"/>
</dbReference>
<sequence length="551" mass="61737">MLFFAQNRTSHTPCGSSKMNKKVEIPAVALGATTIFLTWILGPLLSGGHDAIYRWNGSASTLFVPAALDFSLFWLVLTCFLLIACKRGRLRVAIWSGILLFTPWIEIKNWSSLSGNTPSPALTRTLLGAAILGLALLVLLWRPSFEIWFERIVHFASVLLVFAAVLGVFFLVELGWFGWQARALDVRRTIDDSEIRHSHSVAQSGAARLPKVVWIIFDELSYRQVYEHRFPGVKLPAFDRIGKQSSVFTDVIPAGLSTAQVIPTLMTGVLLDKIRSSPDGQLSVHHQASGEWKRFNEHDTVFQDAIYDGYGTAVAGWYNPYCRILPEVLDQCFWTYNRAAPNGILPNRTAFANLLGPLHYATEAGRTKEELTAGYDISDYREILNAADRMLGDPSMSLVLIHLPVPHPPGKYNRHTNQFTTTNSTYIDNLALADECLDHIQSELEQSGHWDSSSVLIMGDHSWRTILEHSLTKEELEASDGGHFDTRPFYLVKLPYQVTGITIDTPFATVNTRRLLDRLLTHSLSSPEDLHNWTQHLQPAKIGEYQGTVLP</sequence>
<evidence type="ECO:0000256" key="1">
    <source>
        <dbReference type="SAM" id="Phobius"/>
    </source>
</evidence>
<dbReference type="Gene3D" id="3.40.720.10">
    <property type="entry name" value="Alkaline Phosphatase, subunit A"/>
    <property type="match status" value="1"/>
</dbReference>
<dbReference type="Pfam" id="PF00884">
    <property type="entry name" value="Sulfatase"/>
    <property type="match status" value="1"/>
</dbReference>
<protein>
    <recommendedName>
        <fullName evidence="2">Sulfatase N-terminal domain-containing protein</fullName>
    </recommendedName>
</protein>
<dbReference type="EMBL" id="CP030840">
    <property type="protein sequence ID" value="AXC12684.1"/>
    <property type="molecule type" value="Genomic_DNA"/>
</dbReference>
<feature type="domain" description="Sulfatase N-terminal" evidence="2">
    <location>
        <begin position="210"/>
        <end position="462"/>
    </location>
</feature>
<feature type="transmembrane region" description="Helical" evidence="1">
    <location>
        <begin position="62"/>
        <end position="85"/>
    </location>
</feature>
<feature type="transmembrane region" description="Helical" evidence="1">
    <location>
        <begin position="25"/>
        <end position="42"/>
    </location>
</feature>
<keyword evidence="1" id="KW-1133">Transmembrane helix</keyword>
<accession>A0A2Z5G1K4</accession>
<keyword evidence="4" id="KW-1185">Reference proteome</keyword>
<reference evidence="3 4" key="1">
    <citation type="journal article" date="2018" name="Front. Microbiol.">
        <title>Hydrolytic Capabilities as a Key to Environmental Success: Chitinolytic and Cellulolytic Acidobacteria From Acidic Sub-arctic Soils and Boreal Peatlands.</title>
        <authorList>
            <person name="Belova S.E."/>
            <person name="Ravin N.V."/>
            <person name="Pankratov T.A."/>
            <person name="Rakitin A.L."/>
            <person name="Ivanova A.A."/>
            <person name="Beletsky A.V."/>
            <person name="Mardanov A.V."/>
            <person name="Sinninghe Damste J.S."/>
            <person name="Dedysh S.N."/>
        </authorList>
    </citation>
    <scope>NUCLEOTIDE SEQUENCE [LARGE SCALE GENOMIC DNA]</scope>
    <source>
        <strain evidence="3 4">SBC82</strain>
    </source>
</reference>
<dbReference type="SUPFAM" id="SSF53649">
    <property type="entry name" value="Alkaline phosphatase-like"/>
    <property type="match status" value="1"/>
</dbReference>
<gene>
    <name evidence="3" type="ORF">ACPOL_3397</name>
</gene>
<feature type="transmembrane region" description="Helical" evidence="1">
    <location>
        <begin position="153"/>
        <end position="179"/>
    </location>
</feature>
<name>A0A2Z5G1K4_9BACT</name>
<dbReference type="Proteomes" id="UP000253606">
    <property type="component" value="Chromosome"/>
</dbReference>
<feature type="transmembrane region" description="Helical" evidence="1">
    <location>
        <begin position="122"/>
        <end position="141"/>
    </location>
</feature>
<dbReference type="InterPro" id="IPR017850">
    <property type="entry name" value="Alkaline_phosphatase_core_sf"/>
</dbReference>
<evidence type="ECO:0000259" key="2">
    <source>
        <dbReference type="Pfam" id="PF00884"/>
    </source>
</evidence>
<evidence type="ECO:0000313" key="3">
    <source>
        <dbReference type="EMBL" id="AXC12684.1"/>
    </source>
</evidence>
<proteinExistence type="predicted"/>